<sequence>MKNKKIKKGCFNYIITLITFLLSISFSTKAKGNSINFDKSILVAVSIKSSDGQITANRAKAIALSHAGISESSANFKKIKLDNKNGKPVYEIEFVANNSRYEFEINASIGSIIKFNKR</sequence>
<dbReference type="EMBL" id="CP165647">
    <property type="protein sequence ID" value="XDU63262.1"/>
    <property type="molecule type" value="Genomic_DNA"/>
</dbReference>
<evidence type="ECO:0000313" key="2">
    <source>
        <dbReference type="EMBL" id="XDU63262.1"/>
    </source>
</evidence>
<dbReference type="AlphaFoldDB" id="A0AB39V6F7"/>
<dbReference type="RefSeq" id="WP_369717300.1">
    <property type="nucleotide sequence ID" value="NZ_CP165647.1"/>
</dbReference>
<dbReference type="InterPro" id="IPR025711">
    <property type="entry name" value="PepSY"/>
</dbReference>
<feature type="domain" description="PepSY" evidence="1">
    <location>
        <begin position="54"/>
        <end position="114"/>
    </location>
</feature>
<dbReference type="Pfam" id="PF03413">
    <property type="entry name" value="PepSY"/>
    <property type="match status" value="1"/>
</dbReference>
<accession>A0AB39V6F7</accession>
<name>A0AB39V6F7_9FUSO</name>
<evidence type="ECO:0000259" key="1">
    <source>
        <dbReference type="Pfam" id="PF03413"/>
    </source>
</evidence>
<organism evidence="2">
    <name type="scientific">Leptotrichia alba</name>
    <dbReference type="NCBI Taxonomy" id="3239304"/>
    <lineage>
        <taxon>Bacteria</taxon>
        <taxon>Fusobacteriati</taxon>
        <taxon>Fusobacteriota</taxon>
        <taxon>Fusobacteriia</taxon>
        <taxon>Fusobacteriales</taxon>
        <taxon>Leptotrichiaceae</taxon>
        <taxon>Leptotrichia</taxon>
    </lineage>
</organism>
<protein>
    <submittedName>
        <fullName evidence="2">PepSY domain-containing protein</fullName>
    </submittedName>
</protein>
<reference evidence="2" key="1">
    <citation type="submission" date="2024-07" db="EMBL/GenBank/DDBJ databases">
        <authorList>
            <person name="Li X.-J."/>
            <person name="Wang X."/>
        </authorList>
    </citation>
    <scope>NUCLEOTIDE SEQUENCE</scope>
    <source>
        <strain evidence="2">HSP-536</strain>
    </source>
</reference>
<dbReference type="KEGG" id="lala:AB8B28_05315"/>
<proteinExistence type="predicted"/>
<dbReference type="Gene3D" id="3.10.450.40">
    <property type="match status" value="1"/>
</dbReference>
<gene>
    <name evidence="2" type="ORF">AB8B28_05315</name>
</gene>